<dbReference type="CDD" id="cd17873">
    <property type="entry name" value="FlhF"/>
    <property type="match status" value="1"/>
</dbReference>
<keyword evidence="16" id="KW-0282">Flagellum</keyword>
<dbReference type="SUPFAM" id="SSF52540">
    <property type="entry name" value="P-loop containing nucleoside triphosphate hydrolases"/>
    <property type="match status" value="1"/>
</dbReference>
<dbReference type="GO" id="GO:0015031">
    <property type="term" value="P:protein transport"/>
    <property type="evidence" value="ECO:0007669"/>
    <property type="project" value="UniProtKB-KW"/>
</dbReference>
<dbReference type="GO" id="GO:0003924">
    <property type="term" value="F:GTPase activity"/>
    <property type="evidence" value="ECO:0007669"/>
    <property type="project" value="UniProtKB-UniRule"/>
</dbReference>
<evidence type="ECO:0000259" key="15">
    <source>
        <dbReference type="SMART" id="SM00962"/>
    </source>
</evidence>
<evidence type="ECO:0000313" key="16">
    <source>
        <dbReference type="EMBL" id="PWW06413.1"/>
    </source>
</evidence>
<evidence type="ECO:0000256" key="9">
    <source>
        <dbReference type="ARBA" id="ARBA00023134"/>
    </source>
</evidence>
<dbReference type="Pfam" id="PF00448">
    <property type="entry name" value="SRP54"/>
    <property type="match status" value="1"/>
</dbReference>
<comment type="function">
    <text evidence="12">Necessary for flagellar biosynthesis. May be involved in translocation of the flagellum.</text>
</comment>
<reference evidence="16 17" key="1">
    <citation type="submission" date="2018-05" db="EMBL/GenBank/DDBJ databases">
        <title>Genomic Encyclopedia of Type Strains, Phase III (KMG-III): the genomes of soil and plant-associated and newly described type strains.</title>
        <authorList>
            <person name="Whitman W."/>
        </authorList>
    </citation>
    <scope>NUCLEOTIDE SEQUENCE [LARGE SCALE GENOMIC DNA]</scope>
    <source>
        <strain evidence="16 17">CECT 5696</strain>
    </source>
</reference>
<evidence type="ECO:0000256" key="10">
    <source>
        <dbReference type="ARBA" id="ARBA00023136"/>
    </source>
</evidence>
<evidence type="ECO:0000256" key="7">
    <source>
        <dbReference type="ARBA" id="ARBA00022795"/>
    </source>
</evidence>
<comment type="subcellular location">
    <subcellularLocation>
        <location evidence="1">Cell membrane</location>
        <topology evidence="1">Peripheral membrane protein</topology>
        <orientation evidence="1">Cytoplasmic side</orientation>
    </subcellularLocation>
</comment>
<dbReference type="GO" id="GO:0006614">
    <property type="term" value="P:SRP-dependent cotranslational protein targeting to membrane"/>
    <property type="evidence" value="ECO:0007669"/>
    <property type="project" value="UniProtKB-UniRule"/>
</dbReference>
<keyword evidence="5" id="KW-1003">Cell membrane</keyword>
<dbReference type="Gene3D" id="1.20.120.1380">
    <property type="entry name" value="Flagellar FlhF biosynthesis protein, N domain"/>
    <property type="match status" value="1"/>
</dbReference>
<dbReference type="EMBL" id="QGTQ01000003">
    <property type="protein sequence ID" value="PWW06413.1"/>
    <property type="molecule type" value="Genomic_DNA"/>
</dbReference>
<dbReference type="SMART" id="SM00962">
    <property type="entry name" value="SRP54"/>
    <property type="match status" value="1"/>
</dbReference>
<dbReference type="GO" id="GO:0005047">
    <property type="term" value="F:signal recognition particle binding"/>
    <property type="evidence" value="ECO:0007669"/>
    <property type="project" value="TreeGrafter"/>
</dbReference>
<dbReference type="OrthoDB" id="9778554at2"/>
<evidence type="ECO:0000256" key="1">
    <source>
        <dbReference type="ARBA" id="ARBA00004413"/>
    </source>
</evidence>
<dbReference type="AlphaFoldDB" id="A0A2V2YXP0"/>
<evidence type="ECO:0000313" key="17">
    <source>
        <dbReference type="Proteomes" id="UP000246635"/>
    </source>
</evidence>
<dbReference type="InterPro" id="IPR020006">
    <property type="entry name" value="FlhF"/>
</dbReference>
<accession>A0A2V2YXP0</accession>
<evidence type="ECO:0000256" key="5">
    <source>
        <dbReference type="ARBA" id="ARBA00022475"/>
    </source>
</evidence>
<dbReference type="RefSeq" id="WP_110043091.1">
    <property type="nucleotide sequence ID" value="NZ_CP054612.1"/>
</dbReference>
<dbReference type="GO" id="GO:0005886">
    <property type="term" value="C:plasma membrane"/>
    <property type="evidence" value="ECO:0007669"/>
    <property type="project" value="UniProtKB-SubCell"/>
</dbReference>
<comment type="similarity">
    <text evidence="2">Belongs to the GTP-binding SRP family.</text>
</comment>
<evidence type="ECO:0000259" key="14">
    <source>
        <dbReference type="SMART" id="SM00382"/>
    </source>
</evidence>
<keyword evidence="11" id="KW-1006">Bacterial flagellum protein export</keyword>
<keyword evidence="16" id="KW-0969">Cilium</keyword>
<evidence type="ECO:0000256" key="13">
    <source>
        <dbReference type="NCBIfam" id="TIGR03499"/>
    </source>
</evidence>
<keyword evidence="4" id="KW-0813">Transport</keyword>
<dbReference type="Gene3D" id="3.40.50.300">
    <property type="entry name" value="P-loop containing nucleotide triphosphate hydrolases"/>
    <property type="match status" value="1"/>
</dbReference>
<evidence type="ECO:0000256" key="12">
    <source>
        <dbReference type="ARBA" id="ARBA00025337"/>
    </source>
</evidence>
<feature type="domain" description="SRP54-type proteins GTP-binding" evidence="15">
    <location>
        <begin position="256"/>
        <end position="447"/>
    </location>
</feature>
<evidence type="ECO:0000256" key="2">
    <source>
        <dbReference type="ARBA" id="ARBA00008531"/>
    </source>
</evidence>
<sequence>MRVKRYVVNTVSEALPLIRSELGSDAVILSTKDVKIGGFMGMFRKRRTEVVAAVEAETSKPNKPRPAQQPLLHVNKPQRPAASAAAAYGASSETGSMRAAATAVLDPLEASQAAERAAFVLQAVAASDNEPVFNAAPVVSQPAAPAATAVTASVQRSESELENKLTNEIRDMKEWIMKLSKQKAIDTQPEALRLLCERLKEQEVAEEWIDKLRDELNELPEAQEGWLDVEVVWQRAAEILTHWLKSYEHPGISSTERNVYFVGPTGVGKTTTIAKLAAEQTLKAGKKVGFITSDTYRIAAVDQLRTYANILNVPMEVVFSPNEVPRAFSQLEDKDLILMDTAGRNYRSELHVSEVNSMLNNQQPGTVFLVMSLTGRTSDMRIIAERFIPYGIRQVIFTKLDETAVYGTIMNLILEYELQTAYVTSGQTVPDDISHFSADDYVAMLLGVPAHV</sequence>
<dbReference type="InterPro" id="IPR003593">
    <property type="entry name" value="AAA+_ATPase"/>
</dbReference>
<evidence type="ECO:0000256" key="11">
    <source>
        <dbReference type="ARBA" id="ARBA00023225"/>
    </source>
</evidence>
<keyword evidence="17" id="KW-1185">Reference proteome</keyword>
<dbReference type="GO" id="GO:0044781">
    <property type="term" value="P:bacterial-type flagellum organization"/>
    <property type="evidence" value="ECO:0007669"/>
    <property type="project" value="UniProtKB-UniRule"/>
</dbReference>
<feature type="domain" description="AAA+ ATPase" evidence="14">
    <location>
        <begin position="255"/>
        <end position="401"/>
    </location>
</feature>
<keyword evidence="10" id="KW-0472">Membrane</keyword>
<dbReference type="InterPro" id="IPR000897">
    <property type="entry name" value="SRP54_GTPase_dom"/>
</dbReference>
<evidence type="ECO:0000256" key="6">
    <source>
        <dbReference type="ARBA" id="ARBA00022741"/>
    </source>
</evidence>
<dbReference type="FunFam" id="3.40.50.300:FF:000695">
    <property type="entry name" value="Flagellar biosynthesis regulator FlhF"/>
    <property type="match status" value="1"/>
</dbReference>
<dbReference type="InterPro" id="IPR027417">
    <property type="entry name" value="P-loop_NTPase"/>
</dbReference>
<protein>
    <recommendedName>
        <fullName evidence="3 13">Flagellar biosynthesis protein FlhF</fullName>
    </recommendedName>
</protein>
<organism evidence="16 17">
    <name type="scientific">Paenibacillus cellulosilyticus</name>
    <dbReference type="NCBI Taxonomy" id="375489"/>
    <lineage>
        <taxon>Bacteria</taxon>
        <taxon>Bacillati</taxon>
        <taxon>Bacillota</taxon>
        <taxon>Bacilli</taxon>
        <taxon>Bacillales</taxon>
        <taxon>Paenibacillaceae</taxon>
        <taxon>Paenibacillus</taxon>
    </lineage>
</organism>
<dbReference type="InterPro" id="IPR047040">
    <property type="entry name" value="FlhF__GTPase_dom"/>
</dbReference>
<keyword evidence="9" id="KW-0342">GTP-binding</keyword>
<dbReference type="SMART" id="SM00382">
    <property type="entry name" value="AAA"/>
    <property type="match status" value="1"/>
</dbReference>
<evidence type="ECO:0000256" key="3">
    <source>
        <dbReference type="ARBA" id="ARBA00014919"/>
    </source>
</evidence>
<dbReference type="NCBIfam" id="TIGR03499">
    <property type="entry name" value="FlhF"/>
    <property type="match status" value="1"/>
</dbReference>
<dbReference type="GO" id="GO:0005525">
    <property type="term" value="F:GTP binding"/>
    <property type="evidence" value="ECO:0007669"/>
    <property type="project" value="UniProtKB-UniRule"/>
</dbReference>
<keyword evidence="7" id="KW-1005">Bacterial flagellum biogenesis</keyword>
<dbReference type="PANTHER" id="PTHR43134">
    <property type="entry name" value="SIGNAL RECOGNITION PARTICLE RECEPTOR SUBUNIT ALPHA"/>
    <property type="match status" value="1"/>
</dbReference>
<comment type="caution">
    <text evidence="16">The sequence shown here is derived from an EMBL/GenBank/DDBJ whole genome shotgun (WGS) entry which is preliminary data.</text>
</comment>
<evidence type="ECO:0000256" key="8">
    <source>
        <dbReference type="ARBA" id="ARBA00022927"/>
    </source>
</evidence>
<proteinExistence type="inferred from homology"/>
<evidence type="ECO:0000256" key="4">
    <source>
        <dbReference type="ARBA" id="ARBA00022448"/>
    </source>
</evidence>
<keyword evidence="6" id="KW-0547">Nucleotide-binding</keyword>
<keyword evidence="8" id="KW-0653">Protein transport</keyword>
<name>A0A2V2YXP0_9BACL</name>
<gene>
    <name evidence="16" type="ORF">DFQ01_103316</name>
</gene>
<keyword evidence="16" id="KW-0966">Cell projection</keyword>
<dbReference type="PANTHER" id="PTHR43134:SF3">
    <property type="entry name" value="FLAGELLAR BIOSYNTHESIS PROTEIN FLHF"/>
    <property type="match status" value="1"/>
</dbReference>
<dbReference type="Proteomes" id="UP000246635">
    <property type="component" value="Unassembled WGS sequence"/>
</dbReference>